<dbReference type="Pfam" id="PF22892">
    <property type="entry name" value="DSRM_MRPL44"/>
    <property type="match status" value="1"/>
</dbReference>
<dbReference type="GeneID" id="43583386"/>
<organism evidence="12 13">
    <name type="scientific">Magnusiomyces paraingens</name>
    <dbReference type="NCBI Taxonomy" id="2606893"/>
    <lineage>
        <taxon>Eukaryota</taxon>
        <taxon>Fungi</taxon>
        <taxon>Dikarya</taxon>
        <taxon>Ascomycota</taxon>
        <taxon>Saccharomycotina</taxon>
        <taxon>Dipodascomycetes</taxon>
        <taxon>Dipodascales</taxon>
        <taxon>Dipodascaceae</taxon>
        <taxon>Magnusiomyces</taxon>
    </lineage>
</organism>
<dbReference type="CDD" id="cd19873">
    <property type="entry name" value="DSRM_MRPL3_like"/>
    <property type="match status" value="1"/>
</dbReference>
<evidence type="ECO:0000256" key="4">
    <source>
        <dbReference type="ARBA" id="ARBA00023128"/>
    </source>
</evidence>
<dbReference type="PROSITE" id="PS50142">
    <property type="entry name" value="RNASE_3_2"/>
    <property type="match status" value="1"/>
</dbReference>
<reference evidence="12 13" key="1">
    <citation type="submission" date="2019-09" db="EMBL/GenBank/DDBJ databases">
        <authorList>
            <person name="Brejova B."/>
        </authorList>
    </citation>
    <scope>NUCLEOTIDE SEQUENCE [LARGE SCALE GENOMIC DNA]</scope>
</reference>
<dbReference type="Gene3D" id="3.30.160.20">
    <property type="match status" value="1"/>
</dbReference>
<evidence type="ECO:0000256" key="7">
    <source>
        <dbReference type="ARBA" id="ARBA00035187"/>
    </source>
</evidence>
<dbReference type="PROSITE" id="PS51257">
    <property type="entry name" value="PROKAR_LIPOPROTEIN"/>
    <property type="match status" value="1"/>
</dbReference>
<dbReference type="SUPFAM" id="SSF69065">
    <property type="entry name" value="RNase III domain-like"/>
    <property type="match status" value="1"/>
</dbReference>
<dbReference type="GO" id="GO:0005739">
    <property type="term" value="C:mitochondrion"/>
    <property type="evidence" value="ECO:0007669"/>
    <property type="project" value="TreeGrafter"/>
</dbReference>
<evidence type="ECO:0000256" key="5">
    <source>
        <dbReference type="ARBA" id="ARBA00023274"/>
    </source>
</evidence>
<dbReference type="GO" id="GO:0006396">
    <property type="term" value="P:RNA processing"/>
    <property type="evidence" value="ECO:0007669"/>
    <property type="project" value="InterPro"/>
</dbReference>
<keyword evidence="4" id="KW-0496">Mitochondrion</keyword>
<dbReference type="Gene3D" id="1.10.1520.10">
    <property type="entry name" value="Ribonuclease III domain"/>
    <property type="match status" value="1"/>
</dbReference>
<evidence type="ECO:0000256" key="3">
    <source>
        <dbReference type="ARBA" id="ARBA00022980"/>
    </source>
</evidence>
<dbReference type="Pfam" id="PF00636">
    <property type="entry name" value="Ribonuclease_3"/>
    <property type="match status" value="1"/>
</dbReference>
<dbReference type="PANTHER" id="PTHR11207:SF32">
    <property type="entry name" value="LARGE RIBOSOMAL SUBUNIT PROTEIN ML44"/>
    <property type="match status" value="1"/>
</dbReference>
<dbReference type="InterPro" id="IPR044443">
    <property type="entry name" value="Ribosomal_mL44_DSRM_fung"/>
</dbReference>
<dbReference type="InterPro" id="IPR044444">
    <property type="entry name" value="Ribosomal_mL44_DSRM_metazoa"/>
</dbReference>
<dbReference type="InterPro" id="IPR036389">
    <property type="entry name" value="RNase_III_sf"/>
</dbReference>
<dbReference type="SMART" id="SM00358">
    <property type="entry name" value="DSRM"/>
    <property type="match status" value="1"/>
</dbReference>
<protein>
    <recommendedName>
        <fullName evidence="7">Large ribosomal subunit protein mL44</fullName>
    </recommendedName>
</protein>
<dbReference type="GO" id="GO:0003725">
    <property type="term" value="F:double-stranded RNA binding"/>
    <property type="evidence" value="ECO:0007669"/>
    <property type="project" value="InterPro"/>
</dbReference>
<keyword evidence="13" id="KW-1185">Reference proteome</keyword>
<dbReference type="EMBL" id="CABVLU010000003">
    <property type="protein sequence ID" value="VVT55387.1"/>
    <property type="molecule type" value="Genomic_DNA"/>
</dbReference>
<keyword evidence="3" id="KW-0689">Ribosomal protein</keyword>
<dbReference type="Proteomes" id="UP000398389">
    <property type="component" value="Unassembled WGS sequence"/>
</dbReference>
<dbReference type="SMART" id="SM00535">
    <property type="entry name" value="RIBOc"/>
    <property type="match status" value="1"/>
</dbReference>
<feature type="domain" description="RNase III" evidence="11">
    <location>
        <begin position="105"/>
        <end position="266"/>
    </location>
</feature>
<feature type="compositionally biased region" description="Low complexity" evidence="9">
    <location>
        <begin position="44"/>
        <end position="61"/>
    </location>
</feature>
<gene>
    <name evidence="12" type="ORF">SAPINGB_P004571</name>
</gene>
<proteinExistence type="inferred from homology"/>
<evidence type="ECO:0000256" key="6">
    <source>
        <dbReference type="ARBA" id="ARBA00024034"/>
    </source>
</evidence>
<evidence type="ECO:0000259" key="10">
    <source>
        <dbReference type="PROSITE" id="PS50137"/>
    </source>
</evidence>
<name>A0A5E8C0Q0_9ASCO</name>
<evidence type="ECO:0000256" key="9">
    <source>
        <dbReference type="SAM" id="MobiDB-lite"/>
    </source>
</evidence>
<dbReference type="PANTHER" id="PTHR11207">
    <property type="entry name" value="RIBONUCLEASE III"/>
    <property type="match status" value="1"/>
</dbReference>
<dbReference type="GO" id="GO:0003735">
    <property type="term" value="F:structural constituent of ribosome"/>
    <property type="evidence" value="ECO:0007669"/>
    <property type="project" value="TreeGrafter"/>
</dbReference>
<evidence type="ECO:0000256" key="1">
    <source>
        <dbReference type="ARBA" id="ARBA00004173"/>
    </source>
</evidence>
<dbReference type="AlphaFoldDB" id="A0A5E8C0Q0"/>
<evidence type="ECO:0000313" key="12">
    <source>
        <dbReference type="EMBL" id="VVT55387.1"/>
    </source>
</evidence>
<dbReference type="OrthoDB" id="67027at2759"/>
<dbReference type="PROSITE" id="PS50137">
    <property type="entry name" value="DS_RBD"/>
    <property type="match status" value="1"/>
</dbReference>
<evidence type="ECO:0000313" key="13">
    <source>
        <dbReference type="Proteomes" id="UP000398389"/>
    </source>
</evidence>
<feature type="domain" description="DRBM" evidence="10">
    <location>
        <begin position="294"/>
        <end position="364"/>
    </location>
</feature>
<evidence type="ECO:0000256" key="2">
    <source>
        <dbReference type="ARBA" id="ARBA00022884"/>
    </source>
</evidence>
<dbReference type="SUPFAM" id="SSF54768">
    <property type="entry name" value="dsRNA-binding domain-like"/>
    <property type="match status" value="1"/>
</dbReference>
<dbReference type="InterPro" id="IPR000999">
    <property type="entry name" value="RNase_III_dom"/>
</dbReference>
<accession>A0A5E8C0Q0</accession>
<dbReference type="GO" id="GO:0004525">
    <property type="term" value="F:ribonuclease III activity"/>
    <property type="evidence" value="ECO:0007669"/>
    <property type="project" value="InterPro"/>
</dbReference>
<keyword evidence="5" id="KW-0687">Ribonucleoprotein</keyword>
<dbReference type="InterPro" id="IPR014720">
    <property type="entry name" value="dsRBD_dom"/>
</dbReference>
<keyword evidence="2 8" id="KW-0694">RNA-binding</keyword>
<evidence type="ECO:0000256" key="8">
    <source>
        <dbReference type="PROSITE-ProRule" id="PRU00266"/>
    </source>
</evidence>
<comment type="subcellular location">
    <subcellularLocation>
        <location evidence="1">Mitochondrion</location>
    </subcellularLocation>
</comment>
<evidence type="ECO:0000259" key="11">
    <source>
        <dbReference type="PROSITE" id="PS50142"/>
    </source>
</evidence>
<dbReference type="RefSeq" id="XP_031855177.1">
    <property type="nucleotide sequence ID" value="XM_031999286.1"/>
</dbReference>
<sequence>MTVRIISSSAARRAVAGSAPVTVACRAAARQATIITTTTTTCLRHNSTSSTSSTSSSSSSTQTAAAGRDSGVYTVPHNVTDFGAYWRKDTQKAIDPAEAAKSPALVALQARLELRDIVPLETLARTLICQSAQTEYVDNLSMASFGKNLLNYYLYEHFMVTYPRLTPAVLQQTTDLYLSTRVLAEFALSWGVEEDTRSALARYLAEDDANETTRSLFGKLRYNPTVAKKENGVLQLLSGNEISHGRNGALATFVRALVAAVYSHGGLDTAKAFVHSYIIKPKKIDLASMLVFEQPTRELSRLCAREQLEQPVSRLLVETGRFSSHPLFVVGVFSGTSKLGEGQGASLVEAKTRAAVNALKAWYLYTPLNVELPSDIDSAEKAEGYKGAFVDKGSVIV</sequence>
<feature type="region of interest" description="Disordered" evidence="9">
    <location>
        <begin position="44"/>
        <end position="68"/>
    </location>
</feature>
<comment type="similarity">
    <text evidence="6">Belongs to the ribonuclease III family. Mitochondrion-specific ribosomal protein mL44 subfamily.</text>
</comment>